<evidence type="ECO:0000256" key="13">
    <source>
        <dbReference type="ARBA" id="ARBA00079805"/>
    </source>
</evidence>
<dbReference type="PANTHER" id="PTHR10130">
    <property type="entry name" value="PEROXISOMAL TARGETING SIGNAL 1 RECEPTOR PEX5"/>
    <property type="match status" value="1"/>
</dbReference>
<comment type="similarity">
    <text evidence="3">Belongs to the peroxisomal targeting signal receptor family.</text>
</comment>
<evidence type="ECO:0000256" key="12">
    <source>
        <dbReference type="ARBA" id="ARBA00079268"/>
    </source>
</evidence>
<keyword evidence="16" id="KW-1185">Reference proteome</keyword>
<dbReference type="PROSITE" id="PS50005">
    <property type="entry name" value="TPR"/>
    <property type="match status" value="4"/>
</dbReference>
<dbReference type="Proteomes" id="UP000694543">
    <property type="component" value="Unplaced"/>
</dbReference>
<dbReference type="GO" id="GO:0005778">
    <property type="term" value="C:peroxisomal membrane"/>
    <property type="evidence" value="ECO:0007669"/>
    <property type="project" value="TreeGrafter"/>
</dbReference>
<comment type="subcellular location">
    <subcellularLocation>
        <location evidence="2">Cytoplasm</location>
    </subcellularLocation>
    <subcellularLocation>
        <location evidence="1">Membrane</location>
        <topology evidence="1">Peripheral membrane protein</topology>
    </subcellularLocation>
</comment>
<dbReference type="SMART" id="SM00028">
    <property type="entry name" value="TPR"/>
    <property type="match status" value="5"/>
</dbReference>
<evidence type="ECO:0000256" key="6">
    <source>
        <dbReference type="ARBA" id="ARBA00022737"/>
    </source>
</evidence>
<evidence type="ECO:0000313" key="16">
    <source>
        <dbReference type="Proteomes" id="UP000694543"/>
    </source>
</evidence>
<dbReference type="Ensembl" id="ENSCPIT00010004646.1">
    <property type="protein sequence ID" value="ENSCPIP00010003942.1"/>
    <property type="gene ID" value="ENSCPIG00010003053.1"/>
</dbReference>
<dbReference type="InterPro" id="IPR019734">
    <property type="entry name" value="TPR_rpt"/>
</dbReference>
<feature type="repeat" description="TPR" evidence="14">
    <location>
        <begin position="143"/>
        <end position="176"/>
    </location>
</feature>
<evidence type="ECO:0000256" key="14">
    <source>
        <dbReference type="PROSITE-ProRule" id="PRU00339"/>
    </source>
</evidence>
<dbReference type="FunFam" id="1.25.40.10:FF:000012">
    <property type="entry name" value="PEX5-related protein isoform 5"/>
    <property type="match status" value="1"/>
</dbReference>
<evidence type="ECO:0000256" key="2">
    <source>
        <dbReference type="ARBA" id="ARBA00004496"/>
    </source>
</evidence>
<proteinExistence type="inferred from homology"/>
<dbReference type="SUPFAM" id="SSF48452">
    <property type="entry name" value="TPR-like"/>
    <property type="match status" value="1"/>
</dbReference>
<keyword evidence="5" id="KW-0597">Phosphoprotein</keyword>
<dbReference type="InterPro" id="IPR024111">
    <property type="entry name" value="PEX5/PEX5L"/>
</dbReference>
<dbReference type="Pfam" id="PF13181">
    <property type="entry name" value="TPR_8"/>
    <property type="match status" value="3"/>
</dbReference>
<evidence type="ECO:0000256" key="8">
    <source>
        <dbReference type="ARBA" id="ARBA00023136"/>
    </source>
</evidence>
<dbReference type="GO" id="GO:0005052">
    <property type="term" value="F:peroxisome matrix targeting signal-1 binding"/>
    <property type="evidence" value="ECO:0007669"/>
    <property type="project" value="TreeGrafter"/>
</dbReference>
<keyword evidence="4" id="KW-0963">Cytoplasm</keyword>
<dbReference type="Gene3D" id="1.25.40.10">
    <property type="entry name" value="Tetratricopeptide repeat domain"/>
    <property type="match status" value="1"/>
</dbReference>
<evidence type="ECO:0000256" key="4">
    <source>
        <dbReference type="ARBA" id="ARBA00022490"/>
    </source>
</evidence>
<evidence type="ECO:0000256" key="11">
    <source>
        <dbReference type="ARBA" id="ARBA00076398"/>
    </source>
</evidence>
<dbReference type="GO" id="GO:0005829">
    <property type="term" value="C:cytosol"/>
    <property type="evidence" value="ECO:0007669"/>
    <property type="project" value="TreeGrafter"/>
</dbReference>
<dbReference type="GO" id="GO:0016560">
    <property type="term" value="P:protein import into peroxisome matrix, docking"/>
    <property type="evidence" value="ECO:0007669"/>
    <property type="project" value="TreeGrafter"/>
</dbReference>
<comment type="function">
    <text evidence="9">Accessory subunit of hyperpolarization-activated cyclic nucleotide-gated (HCN) channels, regulating their cell-surface expression and cyclic nucleotide dependence.</text>
</comment>
<evidence type="ECO:0000256" key="9">
    <source>
        <dbReference type="ARBA" id="ARBA00056540"/>
    </source>
</evidence>
<keyword evidence="8" id="KW-0472">Membrane</keyword>
<organism evidence="15 16">
    <name type="scientific">Chrysolophus pictus</name>
    <name type="common">Golden pheasant</name>
    <name type="synonym">Phasianus pictus</name>
    <dbReference type="NCBI Taxonomy" id="9089"/>
    <lineage>
        <taxon>Eukaryota</taxon>
        <taxon>Metazoa</taxon>
        <taxon>Chordata</taxon>
        <taxon>Craniata</taxon>
        <taxon>Vertebrata</taxon>
        <taxon>Euteleostomi</taxon>
        <taxon>Archelosauria</taxon>
        <taxon>Archosauria</taxon>
        <taxon>Dinosauria</taxon>
        <taxon>Saurischia</taxon>
        <taxon>Theropoda</taxon>
        <taxon>Coelurosauria</taxon>
        <taxon>Aves</taxon>
        <taxon>Neognathae</taxon>
        <taxon>Galloanserae</taxon>
        <taxon>Galliformes</taxon>
        <taxon>Phasianidae</taxon>
        <taxon>Phasianinae</taxon>
        <taxon>Chrysolophus</taxon>
    </lineage>
</organism>
<name>A0A8C3PW50_CHRPC</name>
<evidence type="ECO:0000256" key="1">
    <source>
        <dbReference type="ARBA" id="ARBA00004170"/>
    </source>
</evidence>
<evidence type="ECO:0000256" key="10">
    <source>
        <dbReference type="ARBA" id="ARBA00068316"/>
    </source>
</evidence>
<feature type="repeat" description="TPR" evidence="14">
    <location>
        <begin position="177"/>
        <end position="210"/>
    </location>
</feature>
<dbReference type="PANTHER" id="PTHR10130:SF1">
    <property type="entry name" value="PEX5-RELATED PROTEIN"/>
    <property type="match status" value="1"/>
</dbReference>
<keyword evidence="7 14" id="KW-0802">TPR repeat</keyword>
<dbReference type="Pfam" id="PF13432">
    <property type="entry name" value="TPR_16"/>
    <property type="match status" value="1"/>
</dbReference>
<sequence length="409" mass="46373">MLSYDIETDCLKQLHLLSEVLFIVKVRSTKEQRWGGPLLSRNHSLEEEFERAKAAVESDTEFWDKMQAEWEEMARRNWISENQEAPGQVTISTIEKGYYFHTENPFKDWPGAFEEGLKKMKEGDLPVTILYLEAAILQEPNDAEAWQFLGITQAENENEQAAIVALQRCLELQPNNLKALMALAVSYTNTGHQQEAYQALRNWIKLNPKYKYIAKSKKGSPALTRRMSKTSDESSLLEEVKDLYLEAAHQNGDMIDPDLQTGLGVLFHLNGEFNRAIDAFSAALTVRPEDYTLWNRLGATLANGDRSEEAVEAYTRALEIQPGFIRSRYNLGISCINLGAYREAVSNFLTALSLQRKSRNQQQVPHPALSGNIWAALRIALSMMDQPELFQAANVGDLDILLRAFNLEP</sequence>
<accession>A0A8C3PW50</accession>
<feature type="repeat" description="TPR" evidence="14">
    <location>
        <begin position="257"/>
        <end position="290"/>
    </location>
</feature>
<dbReference type="InterPro" id="IPR011990">
    <property type="entry name" value="TPR-like_helical_dom_sf"/>
</dbReference>
<protein>
    <recommendedName>
        <fullName evidence="10">PEX5-related protein</fullName>
    </recommendedName>
    <alternativeName>
        <fullName evidence="13">PEX5-like protein</fullName>
    </alternativeName>
    <alternativeName>
        <fullName evidence="12">Peroxin-5-related protein</fullName>
    </alternativeName>
    <alternativeName>
        <fullName evidence="11">Tetratricopeptide repeat-containing Rab8b-interacting protein</fullName>
    </alternativeName>
</protein>
<reference evidence="15" key="2">
    <citation type="submission" date="2025-09" db="UniProtKB">
        <authorList>
            <consortium name="Ensembl"/>
        </authorList>
    </citation>
    <scope>IDENTIFICATION</scope>
</reference>
<evidence type="ECO:0000313" key="15">
    <source>
        <dbReference type="Ensembl" id="ENSCPIP00010003942.1"/>
    </source>
</evidence>
<evidence type="ECO:0000256" key="3">
    <source>
        <dbReference type="ARBA" id="ARBA00005348"/>
    </source>
</evidence>
<reference evidence="15" key="1">
    <citation type="submission" date="2025-08" db="UniProtKB">
        <authorList>
            <consortium name="Ensembl"/>
        </authorList>
    </citation>
    <scope>IDENTIFICATION</scope>
</reference>
<evidence type="ECO:0000256" key="5">
    <source>
        <dbReference type="ARBA" id="ARBA00022553"/>
    </source>
</evidence>
<evidence type="ECO:0000256" key="7">
    <source>
        <dbReference type="ARBA" id="ARBA00022803"/>
    </source>
</evidence>
<keyword evidence="6" id="KW-0677">Repeat</keyword>
<feature type="repeat" description="TPR" evidence="14">
    <location>
        <begin position="291"/>
        <end position="324"/>
    </location>
</feature>
<dbReference type="AlphaFoldDB" id="A0A8C3PW50"/>